<keyword evidence="9 10" id="KW-0472">Membrane</keyword>
<feature type="transmembrane region" description="Helical" evidence="10">
    <location>
        <begin position="273"/>
        <end position="294"/>
    </location>
</feature>
<evidence type="ECO:0000256" key="3">
    <source>
        <dbReference type="ARBA" id="ARBA00008295"/>
    </source>
</evidence>
<evidence type="ECO:0000256" key="2">
    <source>
        <dbReference type="ARBA" id="ARBA00004651"/>
    </source>
</evidence>
<comment type="subcellular location">
    <subcellularLocation>
        <location evidence="1">Cell junction</location>
        <location evidence="1">Tight junction</location>
    </subcellularLocation>
    <subcellularLocation>
        <location evidence="2">Cell membrane</location>
        <topology evidence="2">Multi-pass membrane protein</topology>
    </subcellularLocation>
</comment>
<gene>
    <name evidence="11" type="ORF">DR999_PMT02727</name>
</gene>
<evidence type="ECO:0000256" key="4">
    <source>
        <dbReference type="ARBA" id="ARBA00022427"/>
    </source>
</evidence>
<dbReference type="EMBL" id="QXTE01000014">
    <property type="protein sequence ID" value="TFK13711.1"/>
    <property type="molecule type" value="Genomic_DNA"/>
</dbReference>
<accession>A0A4D9EQK8</accession>
<dbReference type="InterPro" id="IPR006187">
    <property type="entry name" value="Claudin"/>
</dbReference>
<evidence type="ECO:0000256" key="10">
    <source>
        <dbReference type="SAM" id="Phobius"/>
    </source>
</evidence>
<dbReference type="AlphaFoldDB" id="A0A4D9EQK8"/>
<keyword evidence="5" id="KW-1003">Cell membrane</keyword>
<dbReference type="OrthoDB" id="8498983at2759"/>
<keyword evidence="8 10" id="KW-1133">Transmembrane helix</keyword>
<dbReference type="PROSITE" id="PS01346">
    <property type="entry name" value="CLAUDIN"/>
    <property type="match status" value="1"/>
</dbReference>
<evidence type="ECO:0000313" key="11">
    <source>
        <dbReference type="EMBL" id="TFK13711.1"/>
    </source>
</evidence>
<dbReference type="Proteomes" id="UP000297703">
    <property type="component" value="Unassembled WGS sequence"/>
</dbReference>
<keyword evidence="7" id="KW-0965">Cell junction</keyword>
<comment type="similarity">
    <text evidence="3">Belongs to the claudin family.</text>
</comment>
<dbReference type="PANTHER" id="PTHR12002">
    <property type="entry name" value="CLAUDIN"/>
    <property type="match status" value="1"/>
</dbReference>
<keyword evidence="6 10" id="KW-0812">Transmembrane</keyword>
<evidence type="ECO:0000256" key="8">
    <source>
        <dbReference type="ARBA" id="ARBA00022989"/>
    </source>
</evidence>
<name>A0A4D9EQK8_9SAUR</name>
<evidence type="ECO:0000256" key="9">
    <source>
        <dbReference type="ARBA" id="ARBA00023136"/>
    </source>
</evidence>
<keyword evidence="12" id="KW-1185">Reference proteome</keyword>
<keyword evidence="4" id="KW-0796">Tight junction</keyword>
<organism evidence="11 12">
    <name type="scientific">Platysternon megacephalum</name>
    <name type="common">big-headed turtle</name>
    <dbReference type="NCBI Taxonomy" id="55544"/>
    <lineage>
        <taxon>Eukaryota</taxon>
        <taxon>Metazoa</taxon>
        <taxon>Chordata</taxon>
        <taxon>Craniata</taxon>
        <taxon>Vertebrata</taxon>
        <taxon>Euteleostomi</taxon>
        <taxon>Archelosauria</taxon>
        <taxon>Testudinata</taxon>
        <taxon>Testudines</taxon>
        <taxon>Cryptodira</taxon>
        <taxon>Durocryptodira</taxon>
        <taxon>Testudinoidea</taxon>
        <taxon>Platysternidae</taxon>
        <taxon>Platysternon</taxon>
    </lineage>
</organism>
<dbReference type="GO" id="GO:0005923">
    <property type="term" value="C:bicellular tight junction"/>
    <property type="evidence" value="ECO:0007669"/>
    <property type="project" value="UniProtKB-SubCell"/>
</dbReference>
<feature type="transmembrane region" description="Helical" evidence="10">
    <location>
        <begin position="191"/>
        <end position="213"/>
    </location>
</feature>
<reference evidence="11 12" key="1">
    <citation type="submission" date="2019-04" db="EMBL/GenBank/DDBJ databases">
        <title>Draft genome of the big-headed turtle Platysternon megacephalum.</title>
        <authorList>
            <person name="Gong S."/>
        </authorList>
    </citation>
    <scope>NUCLEOTIDE SEQUENCE [LARGE SCALE GENOMIC DNA]</scope>
    <source>
        <strain evidence="11">DO16091913</strain>
        <tissue evidence="11">Muscle</tissue>
    </source>
</reference>
<dbReference type="GO" id="GO:0005198">
    <property type="term" value="F:structural molecule activity"/>
    <property type="evidence" value="ECO:0007669"/>
    <property type="project" value="InterPro"/>
</dbReference>
<evidence type="ECO:0000256" key="5">
    <source>
        <dbReference type="ARBA" id="ARBA00022475"/>
    </source>
</evidence>
<proteinExistence type="inferred from homology"/>
<feature type="transmembrane region" description="Helical" evidence="10">
    <location>
        <begin position="225"/>
        <end position="253"/>
    </location>
</feature>
<evidence type="ECO:0000313" key="12">
    <source>
        <dbReference type="Proteomes" id="UP000297703"/>
    </source>
</evidence>
<evidence type="ECO:0000256" key="6">
    <source>
        <dbReference type="ARBA" id="ARBA00022692"/>
    </source>
</evidence>
<protein>
    <submittedName>
        <fullName evidence="11">Signal transducer and activator of transcription 4</fullName>
    </submittedName>
</protein>
<dbReference type="GO" id="GO:0005886">
    <property type="term" value="C:plasma membrane"/>
    <property type="evidence" value="ECO:0007669"/>
    <property type="project" value="UniProtKB-SubCell"/>
</dbReference>
<evidence type="ECO:0000256" key="1">
    <source>
        <dbReference type="ARBA" id="ARBA00004435"/>
    </source>
</evidence>
<comment type="caution">
    <text evidence="11">The sequence shown here is derived from an EMBL/GenBank/DDBJ whole genome shotgun (WGS) entry which is preliminary data.</text>
</comment>
<dbReference type="Gene3D" id="1.20.140.150">
    <property type="match status" value="1"/>
</dbReference>
<reference evidence="11 12" key="2">
    <citation type="submission" date="2019-04" db="EMBL/GenBank/DDBJ databases">
        <title>The genome sequence of big-headed turtle.</title>
        <authorList>
            <person name="Gong S."/>
        </authorList>
    </citation>
    <scope>NUCLEOTIDE SEQUENCE [LARGE SCALE GENOMIC DNA]</scope>
    <source>
        <strain evidence="11">DO16091913</strain>
        <tissue evidence="11">Muscle</tissue>
    </source>
</reference>
<sequence length="326" mass="35796">MTFPQCKGLLQSSLLCSSRLPWVWFVPARRTSCSRVNDKGQLGTERCSAKACRLPWRDSEVTPSRWALLSAKASQVLPGLSRIRITFSSSTTRLRVGYCLCSSAVPLSYPMGSAVTIFSILCGAFAMASTITSLCTDCWQINSKGSIVLSTRCRGLWRECVWDKFVKIWTCDVFSSYLNPHPAAIILTRTLLITSSIASAGAFLCLLLGFKYFSCCQEPLAKQHWLCLAAGLFFLVGISTSVGVIRYCVYVYSLHQYEVALKIPGFPSFEYGYSLWMAVGGSLGAIVAAGVSCYEVRFKKDPRANAVKEVAGRGCTAGMDIVRTYV</sequence>
<evidence type="ECO:0000256" key="7">
    <source>
        <dbReference type="ARBA" id="ARBA00022949"/>
    </source>
</evidence>
<dbReference type="InterPro" id="IPR017974">
    <property type="entry name" value="Claudin_CS"/>
</dbReference>